<accession>A0A0E9V0D4</accession>
<dbReference type="EMBL" id="GBXM01036983">
    <property type="protein sequence ID" value="JAH71594.1"/>
    <property type="molecule type" value="Transcribed_RNA"/>
</dbReference>
<evidence type="ECO:0000313" key="1">
    <source>
        <dbReference type="EMBL" id="JAH71594.1"/>
    </source>
</evidence>
<proteinExistence type="predicted"/>
<sequence>MLKVTAIFKKFFFLS</sequence>
<name>A0A0E9V0D4_ANGAN</name>
<reference evidence="1" key="1">
    <citation type="submission" date="2014-11" db="EMBL/GenBank/DDBJ databases">
        <authorList>
            <person name="Amaro Gonzalez C."/>
        </authorList>
    </citation>
    <scope>NUCLEOTIDE SEQUENCE</scope>
</reference>
<reference evidence="1" key="2">
    <citation type="journal article" date="2015" name="Fish Shellfish Immunol.">
        <title>Early steps in the European eel (Anguilla anguilla)-Vibrio vulnificus interaction in the gills: Role of the RtxA13 toxin.</title>
        <authorList>
            <person name="Callol A."/>
            <person name="Pajuelo D."/>
            <person name="Ebbesson L."/>
            <person name="Teles M."/>
            <person name="MacKenzie S."/>
            <person name="Amaro C."/>
        </authorList>
    </citation>
    <scope>NUCLEOTIDE SEQUENCE</scope>
</reference>
<protein>
    <submittedName>
        <fullName evidence="1">Uncharacterized protein</fullName>
    </submittedName>
</protein>
<organism evidence="1">
    <name type="scientific">Anguilla anguilla</name>
    <name type="common">European freshwater eel</name>
    <name type="synonym">Muraena anguilla</name>
    <dbReference type="NCBI Taxonomy" id="7936"/>
    <lineage>
        <taxon>Eukaryota</taxon>
        <taxon>Metazoa</taxon>
        <taxon>Chordata</taxon>
        <taxon>Craniata</taxon>
        <taxon>Vertebrata</taxon>
        <taxon>Euteleostomi</taxon>
        <taxon>Actinopterygii</taxon>
        <taxon>Neopterygii</taxon>
        <taxon>Teleostei</taxon>
        <taxon>Anguilliformes</taxon>
        <taxon>Anguillidae</taxon>
        <taxon>Anguilla</taxon>
    </lineage>
</organism>